<evidence type="ECO:0000313" key="3">
    <source>
        <dbReference type="Proteomes" id="UP000283003"/>
    </source>
</evidence>
<evidence type="ECO:0008006" key="4">
    <source>
        <dbReference type="Google" id="ProtNLM"/>
    </source>
</evidence>
<dbReference type="OrthoDB" id="7407842at2"/>
<evidence type="ECO:0000256" key="1">
    <source>
        <dbReference type="SAM" id="MobiDB-lite"/>
    </source>
</evidence>
<keyword evidence="3" id="KW-1185">Reference proteome</keyword>
<evidence type="ECO:0000313" key="2">
    <source>
        <dbReference type="EMBL" id="RVQ65797.1"/>
    </source>
</evidence>
<dbReference type="Proteomes" id="UP000283003">
    <property type="component" value="Unassembled WGS sequence"/>
</dbReference>
<protein>
    <recommendedName>
        <fullName evidence="4">Replication protein</fullName>
    </recommendedName>
</protein>
<organism evidence="2 3">
    <name type="scientific">Croceicoccus ponticola</name>
    <dbReference type="NCBI Taxonomy" id="2217664"/>
    <lineage>
        <taxon>Bacteria</taxon>
        <taxon>Pseudomonadati</taxon>
        <taxon>Pseudomonadota</taxon>
        <taxon>Alphaproteobacteria</taxon>
        <taxon>Sphingomonadales</taxon>
        <taxon>Erythrobacteraceae</taxon>
        <taxon>Croceicoccus</taxon>
    </lineage>
</organism>
<feature type="region of interest" description="Disordered" evidence="1">
    <location>
        <begin position="1"/>
        <end position="20"/>
    </location>
</feature>
<comment type="caution">
    <text evidence="2">The sequence shown here is derived from an EMBL/GenBank/DDBJ whole genome shotgun (WGS) entry which is preliminary data.</text>
</comment>
<reference evidence="2 3" key="1">
    <citation type="submission" date="2018-12" db="EMBL/GenBank/DDBJ databases">
        <title>Croceicoccus ponticola sp. nov., a lipolytic bacterium isolated from seawater.</title>
        <authorList>
            <person name="Yoon J.-H."/>
        </authorList>
    </citation>
    <scope>NUCLEOTIDE SEQUENCE [LARGE SCALE GENOMIC DNA]</scope>
    <source>
        <strain evidence="2 3">GM-16</strain>
    </source>
</reference>
<sequence>MKQGFLRRGGANNRRDRASKHLTKRQAAMLIDATQNALDRGVGFNRFVTISWELAGIDPRDSVAATGEWIRHARDWLYRYEVPLAWVWTQERGPKLGAHCHILMHVPIELSPLFGSKPRQWARKVIERRGGLYAAGTLFTRKVSLGDSPESHPEAFDASVMGRLHYLLKCTPARLEGELGMIGRGHKPWGQSALVYGKRAAVWQDRTSRFPAGHRPATKKRQTSQMI</sequence>
<proteinExistence type="predicted"/>
<dbReference type="RefSeq" id="WP_127613308.1">
    <property type="nucleotide sequence ID" value="NZ_RXOL01000006.1"/>
</dbReference>
<name>A0A437GVH5_9SPHN</name>
<accession>A0A437GVH5</accession>
<dbReference type="EMBL" id="RXOL01000006">
    <property type="protein sequence ID" value="RVQ65797.1"/>
    <property type="molecule type" value="Genomic_DNA"/>
</dbReference>
<dbReference type="AlphaFoldDB" id="A0A437GVH5"/>
<gene>
    <name evidence="2" type="ORF">EKN06_12790</name>
</gene>